<dbReference type="PANTHER" id="PTHR41775:SF1">
    <property type="entry name" value="PEPTIDASE M6-LIKE DOMAIN-CONTAINING PROTEIN"/>
    <property type="match status" value="1"/>
</dbReference>
<protein>
    <submittedName>
        <fullName evidence="1">Peptidase M6</fullName>
    </submittedName>
</protein>
<dbReference type="AlphaFoldDB" id="A0A2A2D1F2"/>
<dbReference type="EMBL" id="NSJV01000565">
    <property type="protein sequence ID" value="PAU45344.1"/>
    <property type="molecule type" value="Genomic_DNA"/>
</dbReference>
<dbReference type="Proteomes" id="UP000218944">
    <property type="component" value="Unassembled WGS sequence"/>
</dbReference>
<proteinExistence type="predicted"/>
<keyword evidence="2" id="KW-1185">Reference proteome</keyword>
<dbReference type="InterPro" id="IPR008757">
    <property type="entry name" value="Peptidase_M6-like_domain"/>
</dbReference>
<dbReference type="SUPFAM" id="SSF55486">
    <property type="entry name" value="Metalloproteases ('zincins'), catalytic domain"/>
    <property type="match status" value="1"/>
</dbReference>
<accession>A0A2A2D1F2</accession>
<dbReference type="GO" id="GO:0008233">
    <property type="term" value="F:peptidase activity"/>
    <property type="evidence" value="ECO:0007669"/>
    <property type="project" value="InterPro"/>
</dbReference>
<organism evidence="1 2">
    <name type="scientific">Streptomyces albireticuli</name>
    <dbReference type="NCBI Taxonomy" id="1940"/>
    <lineage>
        <taxon>Bacteria</taxon>
        <taxon>Bacillati</taxon>
        <taxon>Actinomycetota</taxon>
        <taxon>Actinomycetes</taxon>
        <taxon>Kitasatosporales</taxon>
        <taxon>Streptomycetaceae</taxon>
        <taxon>Streptomyces</taxon>
    </lineage>
</organism>
<reference evidence="1 2" key="1">
    <citation type="submission" date="2017-08" db="EMBL/GenBank/DDBJ databases">
        <title>Genome sequence of Streptomyces albireticuli NRRL B-1670.</title>
        <authorList>
            <person name="Graham D.E."/>
            <person name="Mahan K.M."/>
            <person name="Klingeman D.M."/>
            <person name="Hettich R.L."/>
            <person name="Parry R.J."/>
            <person name="Spain J.C."/>
        </authorList>
    </citation>
    <scope>NUCLEOTIDE SEQUENCE [LARGE SCALE GENOMIC DNA]</scope>
    <source>
        <strain evidence="1 2">NRRL B-1670</strain>
    </source>
</reference>
<name>A0A2A2D1F2_9ACTN</name>
<comment type="caution">
    <text evidence="1">The sequence shown here is derived from an EMBL/GenBank/DDBJ whole genome shotgun (WGS) entry which is preliminary data.</text>
</comment>
<dbReference type="RefSeq" id="WP_095584073.1">
    <property type="nucleotide sequence ID" value="NZ_JAJQQQ010000028.1"/>
</dbReference>
<sequence length="389" mass="41965">MNALRSRMSLYVQSILLFMFLGNFGTDAWALSSNPSDCRLSLGRAYLSEGLGGRPDFTPSSGSVKAAMIFVDFPDAPANDTTDSLSSKLIPGAQSWYKDSSYGSLNLEVEADGGHFYRMPRKSVEYGYGRGLSYEVHRQYVQDAVNAAGKSAALKGAKILYIVPTSSAKEISFSPTFMGEITTADGSKIPKTVTFGQDIDYWGYKVLNHETGHAMGLPDLYERQSGGSGHDFVGGWDLMGLISGPSPDLLGWHKWKLNWIKDDQVGCLNKGDSGEQILSPIEVPGGQKISVIKLSESQAIVAEVRTSKGLNNASCSSGVLIYKVDTEVNTGAGPIRIFDARPNSGGCGGHELNDATFGDRRKPISRFKESGVTIDVRAEGEKYALTVGR</sequence>
<dbReference type="NCBIfam" id="TIGR03296">
    <property type="entry name" value="M6dom_TIGR03296"/>
    <property type="match status" value="1"/>
</dbReference>
<evidence type="ECO:0000313" key="2">
    <source>
        <dbReference type="Proteomes" id="UP000218944"/>
    </source>
</evidence>
<gene>
    <name evidence="1" type="ORF">CK936_29875</name>
</gene>
<dbReference type="PANTHER" id="PTHR41775">
    <property type="entry name" value="SECRETED PROTEIN-RELATED"/>
    <property type="match status" value="1"/>
</dbReference>
<dbReference type="GO" id="GO:0006508">
    <property type="term" value="P:proteolysis"/>
    <property type="evidence" value="ECO:0007669"/>
    <property type="project" value="InterPro"/>
</dbReference>
<evidence type="ECO:0000313" key="1">
    <source>
        <dbReference type="EMBL" id="PAU45344.1"/>
    </source>
</evidence>